<dbReference type="InterPro" id="IPR038727">
    <property type="entry name" value="NadR/Ttd14_AAA_dom"/>
</dbReference>
<gene>
    <name evidence="2" type="ORF">ACFPN2_17780</name>
</gene>
<dbReference type="SUPFAM" id="SSF52540">
    <property type="entry name" value="P-loop containing nucleoside triphosphate hydrolases"/>
    <property type="match status" value="1"/>
</dbReference>
<dbReference type="Pfam" id="PF13521">
    <property type="entry name" value="AAA_28"/>
    <property type="match status" value="1"/>
</dbReference>
<dbReference type="SUPFAM" id="SSF52374">
    <property type="entry name" value="Nucleotidylyl transferase"/>
    <property type="match status" value="1"/>
</dbReference>
<sequence length="348" mass="39629">MSVRFECGLVVGKFAPLHRGHQYVIDTALSQCRHVILLSYSNPELPGCEPERREGWLAKLYPQTTRLVVTNERLAQWFDDEQRKIPPNSAADDVHRAFTAELVERVVGRQVDAVFTSESYGDGFAAYLDRYFRGVNSSARPVQHVLVDAARRAVPTSGTNIRADVHAQREWLHPSVYGSFVGRVVCLGGESSGKSTLTEALARAFGTSHAAEFGRELWVERGGTLEFDDLLLIGRTQVEREERLAERSNRYLFCDTSPLTTLFYCLDQFGKAAPELERLANRNYELTVLCAPDFDFVQDGTRREPEFRLKQHEWYLHELQRRGVPYIEVRGSVEARIEQVATALRRHK</sequence>
<dbReference type="PANTHER" id="PTHR37512:SF1">
    <property type="entry name" value="NADR_TTD14 AAA DOMAIN-CONTAINING PROTEIN"/>
    <property type="match status" value="1"/>
</dbReference>
<dbReference type="InterPro" id="IPR052735">
    <property type="entry name" value="NAD_biosynth-regulator"/>
</dbReference>
<dbReference type="InterPro" id="IPR014729">
    <property type="entry name" value="Rossmann-like_a/b/a_fold"/>
</dbReference>
<dbReference type="Proteomes" id="UP001595904">
    <property type="component" value="Unassembled WGS sequence"/>
</dbReference>
<organism evidence="2 3">
    <name type="scientific">Steroidobacter flavus</name>
    <dbReference type="NCBI Taxonomy" id="1842136"/>
    <lineage>
        <taxon>Bacteria</taxon>
        <taxon>Pseudomonadati</taxon>
        <taxon>Pseudomonadota</taxon>
        <taxon>Gammaproteobacteria</taxon>
        <taxon>Steroidobacterales</taxon>
        <taxon>Steroidobacteraceae</taxon>
        <taxon>Steroidobacter</taxon>
    </lineage>
</organism>
<name>A0ABV8STN9_9GAMM</name>
<feature type="domain" description="NadR/Ttd14 AAA" evidence="1">
    <location>
        <begin position="183"/>
        <end position="336"/>
    </location>
</feature>
<accession>A0ABV8STN9</accession>
<dbReference type="InterPro" id="IPR027417">
    <property type="entry name" value="P-loop_NTPase"/>
</dbReference>
<dbReference type="InterPro" id="IPR004821">
    <property type="entry name" value="Cyt_trans-like"/>
</dbReference>
<dbReference type="NCBIfam" id="TIGR00125">
    <property type="entry name" value="cyt_tran_rel"/>
    <property type="match status" value="1"/>
</dbReference>
<evidence type="ECO:0000313" key="3">
    <source>
        <dbReference type="Proteomes" id="UP001595904"/>
    </source>
</evidence>
<dbReference type="EMBL" id="JBHSDU010000003">
    <property type="protein sequence ID" value="MFC4310951.1"/>
    <property type="molecule type" value="Genomic_DNA"/>
</dbReference>
<dbReference type="PANTHER" id="PTHR37512">
    <property type="entry name" value="TRIFUNCTIONAL NAD BIOSYNTHESIS/REGULATOR PROTEIN NADR"/>
    <property type="match status" value="1"/>
</dbReference>
<evidence type="ECO:0000259" key="1">
    <source>
        <dbReference type="Pfam" id="PF13521"/>
    </source>
</evidence>
<dbReference type="Gene3D" id="3.40.50.300">
    <property type="entry name" value="P-loop containing nucleotide triphosphate hydrolases"/>
    <property type="match status" value="1"/>
</dbReference>
<comment type="caution">
    <text evidence="2">The sequence shown here is derived from an EMBL/GenBank/DDBJ whole genome shotgun (WGS) entry which is preliminary data.</text>
</comment>
<keyword evidence="3" id="KW-1185">Reference proteome</keyword>
<protein>
    <submittedName>
        <fullName evidence="2">AAA family ATPase</fullName>
    </submittedName>
</protein>
<dbReference type="Gene3D" id="3.40.50.620">
    <property type="entry name" value="HUPs"/>
    <property type="match status" value="1"/>
</dbReference>
<evidence type="ECO:0000313" key="2">
    <source>
        <dbReference type="EMBL" id="MFC4310951.1"/>
    </source>
</evidence>
<proteinExistence type="predicted"/>
<dbReference type="RefSeq" id="WP_380598877.1">
    <property type="nucleotide sequence ID" value="NZ_JBHSDU010000003.1"/>
</dbReference>
<reference evidence="3" key="1">
    <citation type="journal article" date="2019" name="Int. J. Syst. Evol. Microbiol.">
        <title>The Global Catalogue of Microorganisms (GCM) 10K type strain sequencing project: providing services to taxonomists for standard genome sequencing and annotation.</title>
        <authorList>
            <consortium name="The Broad Institute Genomics Platform"/>
            <consortium name="The Broad Institute Genome Sequencing Center for Infectious Disease"/>
            <person name="Wu L."/>
            <person name="Ma J."/>
        </authorList>
    </citation>
    <scope>NUCLEOTIDE SEQUENCE [LARGE SCALE GENOMIC DNA]</scope>
    <source>
        <strain evidence="3">CGMCC 1.10759</strain>
    </source>
</reference>